<dbReference type="InterPro" id="IPR036955">
    <property type="entry name" value="AP2/ERF_dom_sf"/>
</dbReference>
<dbReference type="SUPFAM" id="SSF54171">
    <property type="entry name" value="DNA-binding domain"/>
    <property type="match status" value="1"/>
</dbReference>
<name>A0A0R0G4Q5_SOYBN</name>
<dbReference type="AlphaFoldDB" id="A0A0R0G4Q5"/>
<feature type="domain" description="AP2/ERF" evidence="8">
    <location>
        <begin position="161"/>
        <end position="219"/>
    </location>
</feature>
<evidence type="ECO:0000313" key="10">
    <source>
        <dbReference type="EnsemblPlants" id="KRH10962"/>
    </source>
</evidence>
<dbReference type="GO" id="GO:0009873">
    <property type="term" value="P:ethylene-activated signaling pathway"/>
    <property type="evidence" value="ECO:0007669"/>
    <property type="project" value="InterPro"/>
</dbReference>
<evidence type="ECO:0000256" key="5">
    <source>
        <dbReference type="ARBA" id="ARBA00023242"/>
    </source>
</evidence>
<dbReference type="Pfam" id="PF00847">
    <property type="entry name" value="AP2"/>
    <property type="match status" value="1"/>
</dbReference>
<keyword evidence="11" id="KW-1185">Reference proteome</keyword>
<dbReference type="GO" id="GO:0003677">
    <property type="term" value="F:DNA binding"/>
    <property type="evidence" value="ECO:0007669"/>
    <property type="project" value="UniProtKB-KW"/>
</dbReference>
<comment type="subcellular location">
    <subcellularLocation>
        <location evidence="1">Nucleus</location>
    </subcellularLocation>
</comment>
<dbReference type="PROSITE" id="PS51032">
    <property type="entry name" value="AP2_ERF"/>
    <property type="match status" value="1"/>
</dbReference>
<dbReference type="GO" id="GO:0005634">
    <property type="term" value="C:nucleus"/>
    <property type="evidence" value="ECO:0007669"/>
    <property type="project" value="UniProtKB-SubCell"/>
</dbReference>
<dbReference type="EnsemblPlants" id="KRH10962">
    <property type="protein sequence ID" value="KRH10962"/>
    <property type="gene ID" value="GLYMA_15G079100"/>
</dbReference>
<dbReference type="CDD" id="cd00018">
    <property type="entry name" value="AP2"/>
    <property type="match status" value="1"/>
</dbReference>
<evidence type="ECO:0000256" key="1">
    <source>
        <dbReference type="ARBA" id="ARBA00004123"/>
    </source>
</evidence>
<evidence type="ECO:0000256" key="3">
    <source>
        <dbReference type="ARBA" id="ARBA00023125"/>
    </source>
</evidence>
<evidence type="ECO:0000313" key="9">
    <source>
        <dbReference type="EMBL" id="KRH10962.1"/>
    </source>
</evidence>
<feature type="region of interest" description="Disordered" evidence="7">
    <location>
        <begin position="236"/>
        <end position="270"/>
    </location>
</feature>
<dbReference type="PRINTS" id="PR00367">
    <property type="entry name" value="ETHRSPELEMNT"/>
</dbReference>
<dbReference type="PANTHER" id="PTHR31190:SF173">
    <property type="entry name" value="PATHOGENESIS-RELATED GENES TRANSCRIPTIONAL ACTIVATOR PTI5"/>
    <property type="match status" value="1"/>
</dbReference>
<evidence type="ECO:0000259" key="8">
    <source>
        <dbReference type="PROSITE" id="PS51032"/>
    </source>
</evidence>
<dbReference type="PANTHER" id="PTHR31190">
    <property type="entry name" value="DNA-BINDING DOMAIN"/>
    <property type="match status" value="1"/>
</dbReference>
<sequence>MKYEVQYCNYEGKAMAIQNEGQQRTSRESKSTPPWVSQKPQNILYLCPHHSIDLCRVQNHLTHLANLPFLQKPKRDRPTPRRNKETNMGSNKTYEEEESTVLFSHSQTQTELLPFNENDPQDMVIYQVLNEANALTNTFLPQRLHQPQLCLEPTRNITKKHYRGVRRRPWGKYAAEIRDSARHGARIWLGTFQTAEEAAMAYDRAAFKMRGSKALLNFPAEIVAATELSFNNTNSNNHDAVSDSSAGSSCTNNSVQLNRNQSESCTSSTG</sequence>
<reference evidence="9 10" key="1">
    <citation type="journal article" date="2010" name="Nature">
        <title>Genome sequence of the palaeopolyploid soybean.</title>
        <authorList>
            <person name="Schmutz J."/>
            <person name="Cannon S.B."/>
            <person name="Schlueter J."/>
            <person name="Ma J."/>
            <person name="Mitros T."/>
            <person name="Nelson W."/>
            <person name="Hyten D.L."/>
            <person name="Song Q."/>
            <person name="Thelen J.J."/>
            <person name="Cheng J."/>
            <person name="Xu D."/>
            <person name="Hellsten U."/>
            <person name="May G.D."/>
            <person name="Yu Y."/>
            <person name="Sakurai T."/>
            <person name="Umezawa T."/>
            <person name="Bhattacharyya M.K."/>
            <person name="Sandhu D."/>
            <person name="Valliyodan B."/>
            <person name="Lindquist E."/>
            <person name="Peto M."/>
            <person name="Grant D."/>
            <person name="Shu S."/>
            <person name="Goodstein D."/>
            <person name="Barry K."/>
            <person name="Futrell-Griggs M."/>
            <person name="Abernathy B."/>
            <person name="Du J."/>
            <person name="Tian Z."/>
            <person name="Zhu L."/>
            <person name="Gill N."/>
            <person name="Joshi T."/>
            <person name="Libault M."/>
            <person name="Sethuraman A."/>
            <person name="Zhang X.-C."/>
            <person name="Shinozaki K."/>
            <person name="Nguyen H.T."/>
            <person name="Wing R.A."/>
            <person name="Cregan P."/>
            <person name="Specht J."/>
            <person name="Grimwood J."/>
            <person name="Rokhsar D."/>
            <person name="Stacey G."/>
            <person name="Shoemaker R.C."/>
            <person name="Jackson S.A."/>
        </authorList>
    </citation>
    <scope>NUCLEOTIDE SEQUENCE [LARGE SCALE GENOMIC DNA]</scope>
    <source>
        <strain evidence="10">cv. Williams 82</strain>
        <tissue evidence="9">Callus</tissue>
    </source>
</reference>
<evidence type="ECO:0000256" key="2">
    <source>
        <dbReference type="ARBA" id="ARBA00023015"/>
    </source>
</evidence>
<dbReference type="EMBL" id="CM000848">
    <property type="protein sequence ID" value="KRH10962.1"/>
    <property type="molecule type" value="Genomic_DNA"/>
</dbReference>
<dbReference type="OrthoDB" id="1920638at2759"/>
<dbReference type="FunFam" id="3.30.730.10:FF:000001">
    <property type="entry name" value="Ethylene-responsive transcription factor 2"/>
    <property type="match status" value="1"/>
</dbReference>
<comment type="similarity">
    <text evidence="6">Belongs to the AP2/ERF transcription factor family. ERF subfamily.</text>
</comment>
<keyword evidence="2" id="KW-0805">Transcription regulation</keyword>
<keyword evidence="5" id="KW-0539">Nucleus</keyword>
<evidence type="ECO:0000256" key="4">
    <source>
        <dbReference type="ARBA" id="ARBA00023163"/>
    </source>
</evidence>
<evidence type="ECO:0000313" key="11">
    <source>
        <dbReference type="Proteomes" id="UP000008827"/>
    </source>
</evidence>
<gene>
    <name evidence="9" type="ORF">GLYMA_15G079100</name>
</gene>
<dbReference type="SMR" id="A0A0R0G4Q5"/>
<reference evidence="9" key="3">
    <citation type="submission" date="2018-07" db="EMBL/GenBank/DDBJ databases">
        <title>WGS assembly of Glycine max.</title>
        <authorList>
            <person name="Schmutz J."/>
            <person name="Cannon S."/>
            <person name="Schlueter J."/>
            <person name="Ma J."/>
            <person name="Mitros T."/>
            <person name="Nelson W."/>
            <person name="Hyten D."/>
            <person name="Song Q."/>
            <person name="Thelen J."/>
            <person name="Cheng J."/>
            <person name="Xu D."/>
            <person name="Hellsten U."/>
            <person name="May G."/>
            <person name="Yu Y."/>
            <person name="Sakurai T."/>
            <person name="Umezawa T."/>
            <person name="Bhattacharyya M."/>
            <person name="Sandhu D."/>
            <person name="Valliyodan B."/>
            <person name="Lindquist E."/>
            <person name="Peto M."/>
            <person name="Grant D."/>
            <person name="Shu S."/>
            <person name="Goodstein D."/>
            <person name="Barry K."/>
            <person name="Futrell-Griggs M."/>
            <person name="Abernathy B."/>
            <person name="Du J."/>
            <person name="Tian Z."/>
            <person name="Zhu L."/>
            <person name="Gill N."/>
            <person name="Joshi T."/>
            <person name="Libault M."/>
            <person name="Sethuraman A."/>
            <person name="Zhang X."/>
            <person name="Shinozaki K."/>
            <person name="Nguyen H."/>
            <person name="Wing R."/>
            <person name="Cregan P."/>
            <person name="Specht J."/>
            <person name="Grimwood J."/>
            <person name="Rokhsar D."/>
            <person name="Stacey G."/>
            <person name="Shoemaker R."/>
            <person name="Jackson S."/>
        </authorList>
    </citation>
    <scope>NUCLEOTIDE SEQUENCE</scope>
    <source>
        <tissue evidence="9">Callus</tissue>
    </source>
</reference>
<dbReference type="InterPro" id="IPR044808">
    <property type="entry name" value="ERF_plant"/>
</dbReference>
<accession>A0A0R0G4Q5</accession>
<feature type="compositionally biased region" description="Basic and acidic residues" evidence="7">
    <location>
        <begin position="76"/>
        <end position="85"/>
    </location>
</feature>
<dbReference type="GO" id="GO:0003700">
    <property type="term" value="F:DNA-binding transcription factor activity"/>
    <property type="evidence" value="ECO:0007669"/>
    <property type="project" value="InterPro"/>
</dbReference>
<organism evidence="9">
    <name type="scientific">Glycine max</name>
    <name type="common">Soybean</name>
    <name type="synonym">Glycine hispida</name>
    <dbReference type="NCBI Taxonomy" id="3847"/>
    <lineage>
        <taxon>Eukaryota</taxon>
        <taxon>Viridiplantae</taxon>
        <taxon>Streptophyta</taxon>
        <taxon>Embryophyta</taxon>
        <taxon>Tracheophyta</taxon>
        <taxon>Spermatophyta</taxon>
        <taxon>Magnoliopsida</taxon>
        <taxon>eudicotyledons</taxon>
        <taxon>Gunneridae</taxon>
        <taxon>Pentapetalae</taxon>
        <taxon>rosids</taxon>
        <taxon>fabids</taxon>
        <taxon>Fabales</taxon>
        <taxon>Fabaceae</taxon>
        <taxon>Papilionoideae</taxon>
        <taxon>50 kb inversion clade</taxon>
        <taxon>NPAAA clade</taxon>
        <taxon>indigoferoid/millettioid clade</taxon>
        <taxon>Phaseoleae</taxon>
        <taxon>Glycine</taxon>
        <taxon>Glycine subgen. Soja</taxon>
    </lineage>
</organism>
<keyword evidence="3" id="KW-0238">DNA-binding</keyword>
<reference evidence="10" key="2">
    <citation type="submission" date="2018-02" db="UniProtKB">
        <authorList>
            <consortium name="EnsemblPlants"/>
        </authorList>
    </citation>
    <scope>IDENTIFICATION</scope>
    <source>
        <strain evidence="10">Williams 82</strain>
    </source>
</reference>
<dbReference type="InParanoid" id="A0A0R0G4Q5"/>
<evidence type="ECO:0000256" key="7">
    <source>
        <dbReference type="SAM" id="MobiDB-lite"/>
    </source>
</evidence>
<keyword evidence="4" id="KW-0804">Transcription</keyword>
<dbReference type="STRING" id="3847.A0A0R0G4Q5"/>
<evidence type="ECO:0000256" key="6">
    <source>
        <dbReference type="ARBA" id="ARBA00024343"/>
    </source>
</evidence>
<dbReference type="Proteomes" id="UP000008827">
    <property type="component" value="Chromosome 15"/>
</dbReference>
<dbReference type="Gene3D" id="3.30.730.10">
    <property type="entry name" value="AP2/ERF domain"/>
    <property type="match status" value="1"/>
</dbReference>
<dbReference type="PaxDb" id="3847-GLYMA15G08560.1"/>
<feature type="region of interest" description="Disordered" evidence="7">
    <location>
        <begin position="71"/>
        <end position="96"/>
    </location>
</feature>
<dbReference type="InterPro" id="IPR016177">
    <property type="entry name" value="DNA-bd_dom_sf"/>
</dbReference>
<proteinExistence type="inferred from homology"/>
<dbReference type="Gramene" id="KRH10962">
    <property type="protein sequence ID" value="KRH10962"/>
    <property type="gene ID" value="GLYMA_15G079100"/>
</dbReference>
<dbReference type="InterPro" id="IPR001471">
    <property type="entry name" value="AP2/ERF_dom"/>
</dbReference>
<protein>
    <recommendedName>
        <fullName evidence="8">AP2/ERF domain-containing protein</fullName>
    </recommendedName>
</protein>
<dbReference type="SMART" id="SM00380">
    <property type="entry name" value="AP2"/>
    <property type="match status" value="1"/>
</dbReference>